<evidence type="ECO:0000256" key="3">
    <source>
        <dbReference type="ARBA" id="ARBA00022448"/>
    </source>
</evidence>
<protein>
    <recommendedName>
        <fullName evidence="12">Nucleoside transporter</fullName>
    </recommendedName>
</protein>
<dbReference type="PANTHER" id="PTHR31806:SF8">
    <property type="entry name" value="TRANSPORTER, PUTATIVE (AFU_ORTHOLOGUE AFUA_2G03000)-RELATED"/>
    <property type="match status" value="1"/>
</dbReference>
<comment type="subcellular location">
    <subcellularLocation>
        <location evidence="1">Membrane</location>
        <topology evidence="1">Multi-pass membrane protein</topology>
    </subcellularLocation>
</comment>
<evidence type="ECO:0000256" key="4">
    <source>
        <dbReference type="ARBA" id="ARBA00022553"/>
    </source>
</evidence>
<dbReference type="OrthoDB" id="5428495at2759"/>
<accession>A0A232M2H8</accession>
<dbReference type="PIRSF" id="PIRSF002744">
    <property type="entry name" value="Pur-cyt_permease"/>
    <property type="match status" value="1"/>
</dbReference>
<comment type="similarity">
    <text evidence="2 8">Belongs to the purine-cytosine permease (2.A.39) family.</text>
</comment>
<keyword evidence="6" id="KW-1133">Transmembrane helix</keyword>
<evidence type="ECO:0008006" key="12">
    <source>
        <dbReference type="Google" id="ProtNLM"/>
    </source>
</evidence>
<evidence type="ECO:0000256" key="5">
    <source>
        <dbReference type="ARBA" id="ARBA00022692"/>
    </source>
</evidence>
<evidence type="ECO:0000313" key="11">
    <source>
        <dbReference type="Proteomes" id="UP000243515"/>
    </source>
</evidence>
<evidence type="ECO:0000256" key="1">
    <source>
        <dbReference type="ARBA" id="ARBA00004141"/>
    </source>
</evidence>
<dbReference type="InterPro" id="IPR001248">
    <property type="entry name" value="Pur-cyt_permease"/>
</dbReference>
<evidence type="ECO:0000256" key="8">
    <source>
        <dbReference type="PIRNR" id="PIRNR002744"/>
    </source>
</evidence>
<evidence type="ECO:0000256" key="9">
    <source>
        <dbReference type="SAM" id="MobiDB-lite"/>
    </source>
</evidence>
<dbReference type="EMBL" id="NPHW01002876">
    <property type="protein sequence ID" value="OXV10572.1"/>
    <property type="molecule type" value="Genomic_DNA"/>
</dbReference>
<name>A0A232M2H8_9EURO</name>
<dbReference type="GO" id="GO:0000329">
    <property type="term" value="C:fungal-type vacuole membrane"/>
    <property type="evidence" value="ECO:0007669"/>
    <property type="project" value="TreeGrafter"/>
</dbReference>
<dbReference type="GO" id="GO:0015851">
    <property type="term" value="P:nucleobase transport"/>
    <property type="evidence" value="ECO:0007669"/>
    <property type="project" value="UniProtKB-ARBA"/>
</dbReference>
<reference evidence="10 11" key="1">
    <citation type="journal article" date="2015" name="Environ. Microbiol.">
        <title>Metagenome sequence of Elaphomyces granulatus from sporocarp tissue reveals Ascomycota ectomycorrhizal fingerprints of genome expansion and a Proteobacteria-rich microbiome.</title>
        <authorList>
            <person name="Quandt C.A."/>
            <person name="Kohler A."/>
            <person name="Hesse C.N."/>
            <person name="Sharpton T.J."/>
            <person name="Martin F."/>
            <person name="Spatafora J.W."/>
        </authorList>
    </citation>
    <scope>NUCLEOTIDE SEQUENCE [LARGE SCALE GENOMIC DNA]</scope>
    <source>
        <strain evidence="10 11">OSC145934</strain>
    </source>
</reference>
<dbReference type="Proteomes" id="UP000243515">
    <property type="component" value="Unassembled WGS sequence"/>
</dbReference>
<evidence type="ECO:0000256" key="2">
    <source>
        <dbReference type="ARBA" id="ARBA00008974"/>
    </source>
</evidence>
<proteinExistence type="inferred from homology"/>
<dbReference type="Pfam" id="PF02133">
    <property type="entry name" value="Transp_cyt_pur"/>
    <property type="match status" value="1"/>
</dbReference>
<dbReference type="PANTHER" id="PTHR31806">
    <property type="entry name" value="PURINE-CYTOSINE PERMEASE FCY2-RELATED"/>
    <property type="match status" value="1"/>
</dbReference>
<keyword evidence="7 8" id="KW-0472">Membrane</keyword>
<keyword evidence="4" id="KW-0597">Phosphoprotein</keyword>
<comment type="caution">
    <text evidence="10">The sequence shown here is derived from an EMBL/GenBank/DDBJ whole genome shotgun (WGS) entry which is preliminary data.</text>
</comment>
<keyword evidence="5" id="KW-0812">Transmembrane</keyword>
<gene>
    <name evidence="10" type="ORF">Egran_01668</name>
</gene>
<dbReference type="GO" id="GO:0022857">
    <property type="term" value="F:transmembrane transporter activity"/>
    <property type="evidence" value="ECO:0007669"/>
    <property type="project" value="InterPro"/>
</dbReference>
<dbReference type="Gene3D" id="1.10.4160.10">
    <property type="entry name" value="Hydantoin permease"/>
    <property type="match status" value="1"/>
</dbReference>
<organism evidence="10 11">
    <name type="scientific">Elaphomyces granulatus</name>
    <dbReference type="NCBI Taxonomy" id="519963"/>
    <lineage>
        <taxon>Eukaryota</taxon>
        <taxon>Fungi</taxon>
        <taxon>Dikarya</taxon>
        <taxon>Ascomycota</taxon>
        <taxon>Pezizomycotina</taxon>
        <taxon>Eurotiomycetes</taxon>
        <taxon>Eurotiomycetidae</taxon>
        <taxon>Eurotiales</taxon>
        <taxon>Elaphomycetaceae</taxon>
        <taxon>Elaphomyces</taxon>
    </lineage>
</organism>
<dbReference type="GO" id="GO:0005886">
    <property type="term" value="C:plasma membrane"/>
    <property type="evidence" value="ECO:0007669"/>
    <property type="project" value="TreeGrafter"/>
</dbReference>
<dbReference type="AlphaFoldDB" id="A0A232M2H8"/>
<dbReference type="FunFam" id="1.10.4160.10:FF:000002">
    <property type="entry name" value="Purine-cytosine permease fcyB"/>
    <property type="match status" value="1"/>
</dbReference>
<evidence type="ECO:0000256" key="6">
    <source>
        <dbReference type="ARBA" id="ARBA00022989"/>
    </source>
</evidence>
<keyword evidence="3 8" id="KW-0813">Transport</keyword>
<evidence type="ECO:0000256" key="7">
    <source>
        <dbReference type="ARBA" id="ARBA00023136"/>
    </source>
</evidence>
<keyword evidence="11" id="KW-1185">Reference proteome</keyword>
<feature type="region of interest" description="Disordered" evidence="9">
    <location>
        <begin position="23"/>
        <end position="48"/>
    </location>
</feature>
<dbReference type="InterPro" id="IPR026030">
    <property type="entry name" value="Pur-cyt_permease_Fcy2/21/22"/>
</dbReference>
<evidence type="ECO:0000313" key="10">
    <source>
        <dbReference type="EMBL" id="OXV10572.1"/>
    </source>
</evidence>
<sequence>MITDSKAFQYYIAADNMMSGEKISVERGPPEDDMEVAQNSSPSDEGLPATARIDAHMKKFERRLLEYHLEARGIQRVEENERIQLTWISYLQVFLLWVSINLVASNITLGMLGPIVYGLSFTDSLLGSVFGAIVGSLAAAWMATWGPISGNRTLVVGRYAMGWWPSKLVVLLNILQMLGYCLINCVVGGQILSAVSPNSSMSVAVGIVIIAIISWVVATFGIETFHYFERFAFLPQLVIICILFGVSSTNYDLEASSQGDPRTFTGNRLSFFSICLSAAITYAPLAADFFVYYPALTPKSVCFILTFLGLVLSFTMTFVVGVGLATGVYTHAEYSAAWSSGAGALIVEGFGPLGNFGKFCSVIVALGLVSNCIPPSYSSGIDFQILGRYAERIPRIAWNAFGVLIYTVCALAGRAHLSEIFTNFLALMGYWVAIWMAIFLEEHYLFRQKSGYNWSVWNDQTMLPVGVAALIAFLVGWAGAILCMAQVWYVGPLAKLIGEYGADMGNYVGFSWAALIYPPLRHIERCHFGR</sequence>